<dbReference type="AlphaFoldDB" id="A0A3N1CRF0"/>
<dbReference type="EMBL" id="RJKE01000001">
    <property type="protein sequence ID" value="ROO83724.1"/>
    <property type="molecule type" value="Genomic_DNA"/>
</dbReference>
<gene>
    <name evidence="2" type="ORF">EDD29_1231</name>
</gene>
<reference evidence="2 3" key="1">
    <citation type="submission" date="2018-11" db="EMBL/GenBank/DDBJ databases">
        <title>Sequencing the genomes of 1000 actinobacteria strains.</title>
        <authorList>
            <person name="Klenk H.-P."/>
        </authorList>
    </citation>
    <scope>NUCLEOTIDE SEQUENCE [LARGE SCALE GENOMIC DNA]</scope>
    <source>
        <strain evidence="2 3">DSM 44254</strain>
    </source>
</reference>
<comment type="caution">
    <text evidence="2">The sequence shown here is derived from an EMBL/GenBank/DDBJ whole genome shotgun (WGS) entry which is preliminary data.</text>
</comment>
<dbReference type="SUPFAM" id="SSF47413">
    <property type="entry name" value="lambda repressor-like DNA-binding domains"/>
    <property type="match status" value="1"/>
</dbReference>
<evidence type="ECO:0000256" key="1">
    <source>
        <dbReference type="SAM" id="Coils"/>
    </source>
</evidence>
<keyword evidence="1" id="KW-0175">Coiled coil</keyword>
<dbReference type="Proteomes" id="UP000272400">
    <property type="component" value="Unassembled WGS sequence"/>
</dbReference>
<dbReference type="GO" id="GO:0003677">
    <property type="term" value="F:DNA binding"/>
    <property type="evidence" value="ECO:0007669"/>
    <property type="project" value="InterPro"/>
</dbReference>
<keyword evidence="3" id="KW-1185">Reference proteome</keyword>
<organism evidence="2 3">
    <name type="scientific">Actinocorallia herbida</name>
    <dbReference type="NCBI Taxonomy" id="58109"/>
    <lineage>
        <taxon>Bacteria</taxon>
        <taxon>Bacillati</taxon>
        <taxon>Actinomycetota</taxon>
        <taxon>Actinomycetes</taxon>
        <taxon>Streptosporangiales</taxon>
        <taxon>Thermomonosporaceae</taxon>
        <taxon>Actinocorallia</taxon>
    </lineage>
</organism>
<proteinExistence type="predicted"/>
<sequence>MADWKAVAKVVNERMAELGLAEKRVSERSGLTIATLRKIRNADPQHRDVVTLTGLSRVLGLPEDHLERLAFGGGEKVTLSVGSAVLSERVAALEAELIALRARVAALESDARP</sequence>
<dbReference type="OrthoDB" id="5186342at2"/>
<evidence type="ECO:0000313" key="2">
    <source>
        <dbReference type="EMBL" id="ROO83724.1"/>
    </source>
</evidence>
<protein>
    <recommendedName>
        <fullName evidence="4">HTH cro/C1-type domain-containing protein</fullName>
    </recommendedName>
</protein>
<feature type="coiled-coil region" evidence="1">
    <location>
        <begin position="83"/>
        <end position="110"/>
    </location>
</feature>
<dbReference type="RefSeq" id="WP_123663097.1">
    <property type="nucleotide sequence ID" value="NZ_RJKE01000001.1"/>
</dbReference>
<evidence type="ECO:0000313" key="3">
    <source>
        <dbReference type="Proteomes" id="UP000272400"/>
    </source>
</evidence>
<accession>A0A3N1CRF0</accession>
<dbReference type="InterPro" id="IPR010982">
    <property type="entry name" value="Lambda_DNA-bd_dom_sf"/>
</dbReference>
<name>A0A3N1CRF0_9ACTN</name>
<evidence type="ECO:0008006" key="4">
    <source>
        <dbReference type="Google" id="ProtNLM"/>
    </source>
</evidence>